<organism evidence="1 2">
    <name type="scientific">Gigaspora margarita</name>
    <dbReference type="NCBI Taxonomy" id="4874"/>
    <lineage>
        <taxon>Eukaryota</taxon>
        <taxon>Fungi</taxon>
        <taxon>Fungi incertae sedis</taxon>
        <taxon>Mucoromycota</taxon>
        <taxon>Glomeromycotina</taxon>
        <taxon>Glomeromycetes</taxon>
        <taxon>Diversisporales</taxon>
        <taxon>Gigasporaceae</taxon>
        <taxon>Gigaspora</taxon>
    </lineage>
</organism>
<dbReference type="EMBL" id="CAJVQB010058880">
    <property type="protein sequence ID" value="CAG8838757.1"/>
    <property type="molecule type" value="Genomic_DNA"/>
</dbReference>
<evidence type="ECO:0000313" key="1">
    <source>
        <dbReference type="EMBL" id="CAG8838757.1"/>
    </source>
</evidence>
<evidence type="ECO:0000313" key="2">
    <source>
        <dbReference type="Proteomes" id="UP000789901"/>
    </source>
</evidence>
<sequence>KVEEFRRTKEESHVDDCCQNEIEVRRKGAFEWYMERAEYEDVEVKFDPEGFCYQNGIVAERDERKMLERYPSPAEDKDPDTQDYLGNRSFAIIMLENTCKNWTQKVTTCWCGIIDGVKEVSRKSTYDKLNQGKFPILTNPLVLLSYLRPW</sequence>
<protein>
    <submittedName>
        <fullName evidence="1">7411_t:CDS:1</fullName>
    </submittedName>
</protein>
<keyword evidence="2" id="KW-1185">Reference proteome</keyword>
<accession>A0ABN7WRM9</accession>
<name>A0ABN7WRM9_GIGMA</name>
<proteinExistence type="predicted"/>
<comment type="caution">
    <text evidence="1">The sequence shown here is derived from an EMBL/GenBank/DDBJ whole genome shotgun (WGS) entry which is preliminary data.</text>
</comment>
<reference evidence="1 2" key="1">
    <citation type="submission" date="2021-06" db="EMBL/GenBank/DDBJ databases">
        <authorList>
            <person name="Kallberg Y."/>
            <person name="Tangrot J."/>
            <person name="Rosling A."/>
        </authorList>
    </citation>
    <scope>NUCLEOTIDE SEQUENCE [LARGE SCALE GENOMIC DNA]</scope>
    <source>
        <strain evidence="1 2">120-4 pot B 10/14</strain>
    </source>
</reference>
<gene>
    <name evidence="1" type="ORF">GMARGA_LOCUS34131</name>
</gene>
<dbReference type="Proteomes" id="UP000789901">
    <property type="component" value="Unassembled WGS sequence"/>
</dbReference>
<feature type="non-terminal residue" evidence="1">
    <location>
        <position position="1"/>
    </location>
</feature>
<dbReference type="InterPro" id="IPR011990">
    <property type="entry name" value="TPR-like_helical_dom_sf"/>
</dbReference>
<dbReference type="Gene3D" id="1.25.40.10">
    <property type="entry name" value="Tetratricopeptide repeat domain"/>
    <property type="match status" value="1"/>
</dbReference>